<dbReference type="PIRSF" id="PIRSF007580">
    <property type="entry name" value="UCP07580"/>
    <property type="match status" value="1"/>
</dbReference>
<dbReference type="PANTHER" id="PTHR39456:SF1">
    <property type="entry name" value="METAL-DEPENDENT HYDROLASE"/>
    <property type="match status" value="1"/>
</dbReference>
<keyword evidence="1" id="KW-0812">Transmembrane</keyword>
<sequence>MAKHPYGYAAICQSHPKRRSVVTQPRLGYPSPVDEFAPEEVALRPRDAKFGWDETPLHWMPGDPYGSHATTALNLFLPVAERWFANLLTEALEYVRDERLREQIIGFIGQEAIHARTHDDVLVEFVRRHGIDPTPFLDQLEWVAGQYDLRMARITSPPRRRKALTSGTHALSAAEHFTGVLGHWALNNEWDSLGVDPMMADLMRWHGAEEVEHRHVSYNVAKYFGMDYFAQAAAGLMVSVVFFALVLRGLKFLVHADPQLPNLGYVRLLWKMRASGKRGSLPTIAYLCRTGSRLLRRDYNPVDEGSTAQAVAYLAASPAARVMHG</sequence>
<gene>
    <name evidence="2" type="ORF">HZU40_26130</name>
</gene>
<proteinExistence type="predicted"/>
<dbReference type="KEGG" id="mflu:HZU40_26130"/>
<name>A0A7G8PBB7_9MYCO</name>
<feature type="transmembrane region" description="Helical" evidence="1">
    <location>
        <begin position="228"/>
        <end position="247"/>
    </location>
</feature>
<dbReference type="PANTHER" id="PTHR39456">
    <property type="entry name" value="METAL-DEPENDENT HYDROLASE"/>
    <property type="match status" value="1"/>
</dbReference>
<dbReference type="InterPro" id="IPR016516">
    <property type="entry name" value="UCP07580"/>
</dbReference>
<evidence type="ECO:0000256" key="1">
    <source>
        <dbReference type="SAM" id="Phobius"/>
    </source>
</evidence>
<dbReference type="EMBL" id="CP059894">
    <property type="protein sequence ID" value="QNJ91633.1"/>
    <property type="molecule type" value="Genomic_DNA"/>
</dbReference>
<keyword evidence="1" id="KW-0472">Membrane</keyword>
<reference evidence="2 3" key="1">
    <citation type="submission" date="2020-07" db="EMBL/GenBank/DDBJ databases">
        <title>Draft genome sequence of four isobutane-metabolizing strains capable of cometabolically degrading diverse ether contaminants.</title>
        <authorList>
            <person name="Chen W."/>
            <person name="Faulkner N."/>
            <person name="Smith C."/>
            <person name="Hyman M."/>
        </authorList>
    </citation>
    <scope>NUCLEOTIDE SEQUENCE [LARGE SCALE GENOMIC DNA]</scope>
    <source>
        <strain evidence="2 3">2A</strain>
    </source>
</reference>
<evidence type="ECO:0000313" key="3">
    <source>
        <dbReference type="Proteomes" id="UP000515498"/>
    </source>
</evidence>
<dbReference type="Pfam" id="PF10118">
    <property type="entry name" value="Metal_hydrol"/>
    <property type="match status" value="1"/>
</dbReference>
<dbReference type="AlphaFoldDB" id="A0A7G8PBB7"/>
<dbReference type="GO" id="GO:0016787">
    <property type="term" value="F:hydrolase activity"/>
    <property type="evidence" value="ECO:0007669"/>
    <property type="project" value="UniProtKB-KW"/>
</dbReference>
<dbReference type="Proteomes" id="UP000515498">
    <property type="component" value="Chromosome"/>
</dbReference>
<protein>
    <submittedName>
        <fullName evidence="2">Metal-dependent hydrolase</fullName>
    </submittedName>
</protein>
<organism evidence="2 3">
    <name type="scientific">Mycolicibacterium fluoranthenivorans</name>
    <dbReference type="NCBI Taxonomy" id="258505"/>
    <lineage>
        <taxon>Bacteria</taxon>
        <taxon>Bacillati</taxon>
        <taxon>Actinomycetota</taxon>
        <taxon>Actinomycetes</taxon>
        <taxon>Mycobacteriales</taxon>
        <taxon>Mycobacteriaceae</taxon>
        <taxon>Mycolicibacterium</taxon>
    </lineage>
</organism>
<keyword evidence="2" id="KW-0378">Hydrolase</keyword>
<evidence type="ECO:0000313" key="2">
    <source>
        <dbReference type="EMBL" id="QNJ91633.1"/>
    </source>
</evidence>
<accession>A0A7G8PBB7</accession>
<keyword evidence="1" id="KW-1133">Transmembrane helix</keyword>